<dbReference type="OrthoDB" id="8300214at2759"/>
<dbReference type="GO" id="GO:0046872">
    <property type="term" value="F:metal ion binding"/>
    <property type="evidence" value="ECO:0007669"/>
    <property type="project" value="UniProtKB-KW"/>
</dbReference>
<feature type="binding site" evidence="13">
    <location>
        <begin position="166"/>
        <end position="170"/>
    </location>
    <ligand>
        <name>substrate</name>
    </ligand>
</feature>
<dbReference type="NCBIfam" id="NF002601">
    <property type="entry name" value="PRK02259.1"/>
    <property type="match status" value="1"/>
</dbReference>
<keyword evidence="4" id="KW-0963">Cytoplasm</keyword>
<feature type="binding site" evidence="13">
    <location>
        <position position="180"/>
    </location>
    <ligand>
        <name>N-acetyl-L-aspartate</name>
        <dbReference type="ChEBI" id="CHEBI:16953"/>
    </ligand>
</feature>
<dbReference type="GO" id="GO:0019807">
    <property type="term" value="F:aspartoacylase activity"/>
    <property type="evidence" value="ECO:0007669"/>
    <property type="project" value="UniProtKB-EC"/>
</dbReference>
<dbReference type="Pfam" id="PF24827">
    <property type="entry name" value="AstE_AspA_cat"/>
    <property type="match status" value="1"/>
</dbReference>
<evidence type="ECO:0000313" key="17">
    <source>
        <dbReference type="Ensembl" id="ENSECRP00000014340.1"/>
    </source>
</evidence>
<dbReference type="CDD" id="cd06909">
    <property type="entry name" value="M14_ASPA"/>
    <property type="match status" value="1"/>
</dbReference>
<keyword evidence="8" id="KW-0539">Nucleus</keyword>
<dbReference type="GO" id="GO:0005634">
    <property type="term" value="C:nucleus"/>
    <property type="evidence" value="ECO:0007669"/>
    <property type="project" value="UniProtKB-SubCell"/>
</dbReference>
<evidence type="ECO:0000256" key="13">
    <source>
        <dbReference type="PIRSR" id="PIRSR018001-2"/>
    </source>
</evidence>
<feature type="binding site" evidence="13">
    <location>
        <position position="290"/>
    </location>
    <ligand>
        <name>N-acetyl-L-aspartate</name>
        <dbReference type="ChEBI" id="CHEBI:16953"/>
    </ligand>
</feature>
<sequence length="315" mass="35487">MTTYLNGVSLPPSKRVSIFGGTHGNEMTGVTLVRQWIKNGAEVQRAGVLVTPFIANPKAVERRVRYIDQDLNRAFTPEILSLVERKDLPCEVKQAQEINRLFGPKGSKDAYDVIFDLHNTTSNMGCTFILENSGDDFILQMVNYIKCTLGQSSCHVLLNEHPELKYETTRSVAKHAVGLEVGPQPQGVIRSDILKSTRQILKYALDFIQLFNKGEEFAACDLEVYVLDASVDYPRDQHGDISAMIHPHLQDRDWQPLCPGDAIFLTFDGKTIYYEGEGTVYPTFINEAAYYEKHRAFVTTRKKVLPAKGVKIRTV</sequence>
<feature type="domain" description="AstE/AspA barrel-sandwich hybrid" evidence="15">
    <location>
        <begin position="221"/>
        <end position="302"/>
    </location>
</feature>
<evidence type="ECO:0000256" key="1">
    <source>
        <dbReference type="ARBA" id="ARBA00004123"/>
    </source>
</evidence>
<evidence type="ECO:0000256" key="4">
    <source>
        <dbReference type="ARBA" id="ARBA00022490"/>
    </source>
</evidence>
<dbReference type="GeneID" id="114655647"/>
<dbReference type="HAMAP" id="MF_00704">
    <property type="entry name" value="Aspartoacylase"/>
    <property type="match status" value="1"/>
</dbReference>
<evidence type="ECO:0000256" key="11">
    <source>
        <dbReference type="ARBA" id="ARBA00042829"/>
    </source>
</evidence>
<keyword evidence="5 14" id="KW-0479">Metal-binding</keyword>
<keyword evidence="6" id="KW-0378">Hydrolase</keyword>
<evidence type="ECO:0000256" key="3">
    <source>
        <dbReference type="ARBA" id="ARBA00006173"/>
    </source>
</evidence>
<evidence type="ECO:0000256" key="10">
    <source>
        <dbReference type="ARBA" id="ARBA00040105"/>
    </source>
</evidence>
<dbReference type="RefSeq" id="XP_028662614.1">
    <property type="nucleotide sequence ID" value="XM_028806781.2"/>
</dbReference>
<dbReference type="CTD" id="443"/>
<dbReference type="Proteomes" id="UP000694620">
    <property type="component" value="Chromosome 8"/>
</dbReference>
<organism evidence="17 18">
    <name type="scientific">Erpetoichthys calabaricus</name>
    <name type="common">Rope fish</name>
    <name type="synonym">Calamoichthys calabaricus</name>
    <dbReference type="NCBI Taxonomy" id="27687"/>
    <lineage>
        <taxon>Eukaryota</taxon>
        <taxon>Metazoa</taxon>
        <taxon>Chordata</taxon>
        <taxon>Craniata</taxon>
        <taxon>Vertebrata</taxon>
        <taxon>Euteleostomi</taxon>
        <taxon>Actinopterygii</taxon>
        <taxon>Polypteriformes</taxon>
        <taxon>Polypteridae</taxon>
        <taxon>Erpetoichthys</taxon>
    </lineage>
</organism>
<dbReference type="InterPro" id="IPR016708">
    <property type="entry name" value="Aspartoacylase"/>
</dbReference>
<dbReference type="PANTHER" id="PTHR15162">
    <property type="entry name" value="ASPARTOACYLASE"/>
    <property type="match status" value="1"/>
</dbReference>
<dbReference type="InterPro" id="IPR007036">
    <property type="entry name" value="Aste_AspA_hybrid_dom"/>
</dbReference>
<name>A0A8C4SBK4_ERPCA</name>
<evidence type="ECO:0000256" key="6">
    <source>
        <dbReference type="ARBA" id="ARBA00022801"/>
    </source>
</evidence>
<dbReference type="FunFam" id="2.20.25.160:FF:000001">
    <property type="entry name" value="Aspartoacylase"/>
    <property type="match status" value="1"/>
</dbReference>
<dbReference type="PIRSF" id="PIRSF018001">
    <property type="entry name" value="Aspartoacylase"/>
    <property type="match status" value="1"/>
</dbReference>
<keyword evidence="18" id="KW-1185">Reference proteome</keyword>
<dbReference type="EC" id="3.5.1.15" evidence="9"/>
<evidence type="ECO:0000313" key="18">
    <source>
        <dbReference type="Proteomes" id="UP000694620"/>
    </source>
</evidence>
<evidence type="ECO:0000256" key="12">
    <source>
        <dbReference type="PIRSR" id="PIRSR018001-1"/>
    </source>
</evidence>
<dbReference type="GO" id="GO:0005829">
    <property type="term" value="C:cytosol"/>
    <property type="evidence" value="ECO:0007669"/>
    <property type="project" value="TreeGrafter"/>
</dbReference>
<evidence type="ECO:0000256" key="5">
    <source>
        <dbReference type="ARBA" id="ARBA00022723"/>
    </source>
</evidence>
<dbReference type="GeneTree" id="ENSGT00390000001189"/>
<gene>
    <name evidence="17" type="primary">ASPA</name>
    <name evidence="17" type="synonym">aspa</name>
</gene>
<feature type="binding site" evidence="13">
    <location>
        <position position="65"/>
    </location>
    <ligand>
        <name>N-acetyl-L-aspartate</name>
        <dbReference type="ChEBI" id="CHEBI:16953"/>
    </ligand>
</feature>
<dbReference type="InterPro" id="IPR050178">
    <property type="entry name" value="AspA/AstE_fam"/>
</dbReference>
<evidence type="ECO:0000256" key="8">
    <source>
        <dbReference type="ARBA" id="ARBA00023242"/>
    </source>
</evidence>
<dbReference type="Pfam" id="PF04952">
    <property type="entry name" value="AstE_AspA_hybrid"/>
    <property type="match status" value="1"/>
</dbReference>
<evidence type="ECO:0000256" key="7">
    <source>
        <dbReference type="ARBA" id="ARBA00022833"/>
    </source>
</evidence>
<keyword evidence="7 14" id="KW-0862">Zinc</keyword>
<evidence type="ECO:0000259" key="16">
    <source>
        <dbReference type="Pfam" id="PF24827"/>
    </source>
</evidence>
<reference evidence="17" key="3">
    <citation type="submission" date="2025-09" db="UniProtKB">
        <authorList>
            <consortium name="Ensembl"/>
        </authorList>
    </citation>
    <scope>IDENTIFICATION</scope>
</reference>
<comment type="similarity">
    <text evidence="3">Belongs to the AspA/AstE family. Aspartoacylase subfamily.</text>
</comment>
<reference evidence="17" key="1">
    <citation type="submission" date="2021-06" db="EMBL/GenBank/DDBJ databases">
        <authorList>
            <consortium name="Wellcome Sanger Institute Data Sharing"/>
        </authorList>
    </citation>
    <scope>NUCLEOTIDE SEQUENCE [LARGE SCALE GENOMIC DNA]</scope>
</reference>
<protein>
    <recommendedName>
        <fullName evidence="10">Aspartoacylase</fullName>
        <ecNumber evidence="9">3.5.1.15</ecNumber>
    </recommendedName>
    <alternativeName>
        <fullName evidence="11">Aminoacylase-2</fullName>
    </alternativeName>
</protein>
<dbReference type="Ensembl" id="ENSECRT00000014593.1">
    <property type="protein sequence ID" value="ENSECRP00000014340.1"/>
    <property type="gene ID" value="ENSECRG00000009575.1"/>
</dbReference>
<feature type="active site" description="Proton donor/acceptor" evidence="12">
    <location>
        <position position="180"/>
    </location>
</feature>
<accession>A0A8C4SBK4</accession>
<dbReference type="GO" id="GO:0016788">
    <property type="term" value="F:hydrolase activity, acting on ester bonds"/>
    <property type="evidence" value="ECO:0007669"/>
    <property type="project" value="InterPro"/>
</dbReference>
<dbReference type="InterPro" id="IPR055438">
    <property type="entry name" value="AstE_AspA_cat"/>
</dbReference>
<dbReference type="FunFam" id="3.40.630.10:FF:000025">
    <property type="entry name" value="aspartoacylase"/>
    <property type="match status" value="1"/>
</dbReference>
<dbReference type="AlphaFoldDB" id="A0A8C4SBK4"/>
<dbReference type="SUPFAM" id="SSF53187">
    <property type="entry name" value="Zn-dependent exopeptidases"/>
    <property type="match status" value="1"/>
</dbReference>
<feature type="domain" description="Succinylglutamate desuccinylase/Aspartoacylase catalytic" evidence="16">
    <location>
        <begin position="13"/>
        <end position="208"/>
    </location>
</feature>
<dbReference type="PANTHER" id="PTHR15162:SF9">
    <property type="entry name" value="ASPARTOACYLASE"/>
    <property type="match status" value="1"/>
</dbReference>
<feature type="binding site" evidence="14">
    <location>
        <position position="118"/>
    </location>
    <ligand>
        <name>Zn(2+)</name>
        <dbReference type="ChEBI" id="CHEBI:29105"/>
    </ligand>
</feature>
<comment type="subcellular location">
    <subcellularLocation>
        <location evidence="2">Cytoplasm</location>
    </subcellularLocation>
    <subcellularLocation>
        <location evidence="1">Nucleus</location>
    </subcellularLocation>
</comment>
<evidence type="ECO:0000256" key="9">
    <source>
        <dbReference type="ARBA" id="ARBA00039016"/>
    </source>
</evidence>
<feature type="binding site" evidence="13">
    <location>
        <begin position="72"/>
        <end position="73"/>
    </location>
    <ligand>
        <name>substrate</name>
    </ligand>
</feature>
<evidence type="ECO:0000256" key="2">
    <source>
        <dbReference type="ARBA" id="ARBA00004496"/>
    </source>
</evidence>
<evidence type="ECO:0000256" key="14">
    <source>
        <dbReference type="PIRSR" id="PIRSR018001-3"/>
    </source>
</evidence>
<feature type="binding site" evidence="14">
    <location>
        <position position="26"/>
    </location>
    <ligand>
        <name>Zn(2+)</name>
        <dbReference type="ChEBI" id="CHEBI:29105"/>
    </ligand>
</feature>
<dbReference type="Gene3D" id="3.40.630.10">
    <property type="entry name" value="Zn peptidases"/>
    <property type="match status" value="1"/>
</dbReference>
<comment type="cofactor">
    <cofactor evidence="14">
        <name>Zn(2+)</name>
        <dbReference type="ChEBI" id="CHEBI:29105"/>
    </cofactor>
    <text evidence="14">Binds 1 zinc ion per subunit.</text>
</comment>
<reference evidence="17" key="2">
    <citation type="submission" date="2025-08" db="UniProtKB">
        <authorList>
            <consortium name="Ensembl"/>
        </authorList>
    </citation>
    <scope>IDENTIFICATION</scope>
</reference>
<feature type="binding site" evidence="14">
    <location>
        <position position="23"/>
    </location>
    <ligand>
        <name>Zn(2+)</name>
        <dbReference type="ChEBI" id="CHEBI:29105"/>
    </ligand>
</feature>
<dbReference type="Gene3D" id="2.20.25.160">
    <property type="match status" value="1"/>
</dbReference>
<proteinExistence type="inferred from homology"/>
<evidence type="ECO:0000259" key="15">
    <source>
        <dbReference type="Pfam" id="PF04952"/>
    </source>
</evidence>